<reference evidence="1 2" key="1">
    <citation type="journal article" date="2023" name="Plants (Basel)">
        <title>Bridging the Gap: Combining Genomics and Transcriptomics Approaches to Understand Stylosanthes scabra, an Orphan Legume from the Brazilian Caatinga.</title>
        <authorList>
            <person name="Ferreira-Neto J.R.C."/>
            <person name="da Silva M.D."/>
            <person name="Binneck E."/>
            <person name="de Melo N.F."/>
            <person name="da Silva R.H."/>
            <person name="de Melo A.L.T.M."/>
            <person name="Pandolfi V."/>
            <person name="Bustamante F.O."/>
            <person name="Brasileiro-Vidal A.C."/>
            <person name="Benko-Iseppon A.M."/>
        </authorList>
    </citation>
    <scope>NUCLEOTIDE SEQUENCE [LARGE SCALE GENOMIC DNA]</scope>
    <source>
        <tissue evidence="1">Leaves</tissue>
    </source>
</reference>
<evidence type="ECO:0000313" key="2">
    <source>
        <dbReference type="Proteomes" id="UP001341840"/>
    </source>
</evidence>
<accession>A0ABU6VAI1</accession>
<dbReference type="Gene3D" id="1.20.140.40">
    <property type="entry name" value="Invertase/pectin methylesterase inhibitor family protein"/>
    <property type="match status" value="1"/>
</dbReference>
<sequence>MEAKKGHKRTWNNHGTNFPTERRRCEGILFLILSTGRRADIEAQLKACLGSYDFVINSDMPVAINSFKVGKPRWAEAMANSAVIRVSDCERSFNGKSPITRENSITREIAVLLLAIAKQL</sequence>
<gene>
    <name evidence="1" type="ORF">PIB30_026009</name>
</gene>
<protein>
    <submittedName>
        <fullName evidence="1">Uncharacterized protein</fullName>
    </submittedName>
</protein>
<keyword evidence="2" id="KW-1185">Reference proteome</keyword>
<dbReference type="SUPFAM" id="SSF101148">
    <property type="entry name" value="Plant invertase/pectin methylesterase inhibitor"/>
    <property type="match status" value="1"/>
</dbReference>
<evidence type="ECO:0000313" key="1">
    <source>
        <dbReference type="EMBL" id="MED6169962.1"/>
    </source>
</evidence>
<dbReference type="EMBL" id="JASCZI010151131">
    <property type="protein sequence ID" value="MED6169962.1"/>
    <property type="molecule type" value="Genomic_DNA"/>
</dbReference>
<organism evidence="1 2">
    <name type="scientific">Stylosanthes scabra</name>
    <dbReference type="NCBI Taxonomy" id="79078"/>
    <lineage>
        <taxon>Eukaryota</taxon>
        <taxon>Viridiplantae</taxon>
        <taxon>Streptophyta</taxon>
        <taxon>Embryophyta</taxon>
        <taxon>Tracheophyta</taxon>
        <taxon>Spermatophyta</taxon>
        <taxon>Magnoliopsida</taxon>
        <taxon>eudicotyledons</taxon>
        <taxon>Gunneridae</taxon>
        <taxon>Pentapetalae</taxon>
        <taxon>rosids</taxon>
        <taxon>fabids</taxon>
        <taxon>Fabales</taxon>
        <taxon>Fabaceae</taxon>
        <taxon>Papilionoideae</taxon>
        <taxon>50 kb inversion clade</taxon>
        <taxon>dalbergioids sensu lato</taxon>
        <taxon>Dalbergieae</taxon>
        <taxon>Pterocarpus clade</taxon>
        <taxon>Stylosanthes</taxon>
    </lineage>
</organism>
<dbReference type="Proteomes" id="UP001341840">
    <property type="component" value="Unassembled WGS sequence"/>
</dbReference>
<comment type="caution">
    <text evidence="1">The sequence shown here is derived from an EMBL/GenBank/DDBJ whole genome shotgun (WGS) entry which is preliminary data.</text>
</comment>
<dbReference type="InterPro" id="IPR035513">
    <property type="entry name" value="Invertase/methylesterase_inhib"/>
</dbReference>
<proteinExistence type="predicted"/>
<name>A0ABU6VAI1_9FABA</name>